<reference evidence="2 3" key="1">
    <citation type="submission" date="2015-08" db="EMBL/GenBank/DDBJ databases">
        <authorList>
            <person name="Babu N.S."/>
            <person name="Beckwith C.J."/>
            <person name="Beseler K.G."/>
            <person name="Brison A."/>
            <person name="Carone J.V."/>
            <person name="Caskin T.P."/>
            <person name="Diamond M."/>
            <person name="Durham M.E."/>
            <person name="Foxe J.M."/>
            <person name="Go M."/>
            <person name="Henderson B.A."/>
            <person name="Jones I.B."/>
            <person name="McGettigan J.A."/>
            <person name="Micheletti S.J."/>
            <person name="Nasrallah M.E."/>
            <person name="Ortiz D."/>
            <person name="Piller C.R."/>
            <person name="Privatt S.R."/>
            <person name="Schneider S.L."/>
            <person name="Sharp S."/>
            <person name="Smith T.C."/>
            <person name="Stanton J.D."/>
            <person name="Ullery H.E."/>
            <person name="Wilson R.J."/>
            <person name="Serrano M.G."/>
            <person name="Buck G."/>
            <person name="Lee V."/>
            <person name="Wang Y."/>
            <person name="Carvalho R."/>
            <person name="Voegtly L."/>
            <person name="Shi R."/>
            <person name="Duckworth R."/>
            <person name="Johnson A."/>
            <person name="Loviza R."/>
            <person name="Walstead R."/>
            <person name="Shah Z."/>
            <person name="Kiflezghi M."/>
            <person name="Wade K."/>
            <person name="Ball S.L."/>
            <person name="Bradley K.W."/>
            <person name="Asai D.J."/>
            <person name="Bowman C.A."/>
            <person name="Russell D.A."/>
            <person name="Pope W.H."/>
            <person name="Jacobs-Sera D."/>
            <person name="Hendrix R.W."/>
            <person name="Hatfull G.F."/>
        </authorList>
    </citation>
    <scope>NUCLEOTIDE SEQUENCE [LARGE SCALE GENOMIC DNA]</scope>
    <source>
        <strain evidence="2 3">DSM 27648</strain>
    </source>
</reference>
<sequence>MSLKIDQDHSRFRAIVRGKIRQNLRKYISQGELIGRKGKDLVSIPIPQIDIPRFRFGDKQQGGAGQGDGDPGDPIGGEQGEGEGEGKQAGQGAGEHSLEVDVTLDELAAILGEELELPDIQDKGKSKIINAKDRYTGIRRVGPESLRHFRRTYREALKRQISMGSYAPEKPIIVPIPDDKRYRSWKTEAEPVANAVIIYMMDVSGSMGDEQKEIVRIESFWIDTWLSKQYKGLESRYIIHDAVAREVDRETFFHTRESGGTMISSAYKLCSQIIDDHYPSDEWNIYPFHFSDGDNWSMDDTLACVDILKQKMLPRVNMFAYGQVESPYGSGQFIKDLREHFGKDERVVTSEIRDKDAIVGSIKEFLGKGA</sequence>
<feature type="region of interest" description="Disordered" evidence="1">
    <location>
        <begin position="55"/>
        <end position="95"/>
    </location>
</feature>
<dbReference type="RefSeq" id="WP_146652362.1">
    <property type="nucleotide sequence ID" value="NZ_CP012333.1"/>
</dbReference>
<dbReference type="EMBL" id="CP012333">
    <property type="protein sequence ID" value="AKV01217.1"/>
    <property type="molecule type" value="Genomic_DNA"/>
</dbReference>
<dbReference type="Pfam" id="PF04285">
    <property type="entry name" value="DUF444"/>
    <property type="match status" value="2"/>
</dbReference>
<gene>
    <name evidence="2" type="ORF">AKJ09_07880</name>
</gene>
<dbReference type="KEGG" id="llu:AKJ09_07880"/>
<proteinExistence type="predicted"/>
<keyword evidence="3" id="KW-1185">Reference proteome</keyword>
<dbReference type="NCBIfam" id="NF003711">
    <property type="entry name" value="PRK05325.2-3"/>
    <property type="match status" value="1"/>
</dbReference>
<dbReference type="STRING" id="1391654.AKJ09_07880"/>
<accession>A0A0K1Q6E9</accession>
<dbReference type="PATRIC" id="fig|1391654.3.peg.7985"/>
<dbReference type="Proteomes" id="UP000064967">
    <property type="component" value="Chromosome"/>
</dbReference>
<organism evidence="2 3">
    <name type="scientific">Labilithrix luteola</name>
    <dbReference type="NCBI Taxonomy" id="1391654"/>
    <lineage>
        <taxon>Bacteria</taxon>
        <taxon>Pseudomonadati</taxon>
        <taxon>Myxococcota</taxon>
        <taxon>Polyangia</taxon>
        <taxon>Polyangiales</taxon>
        <taxon>Labilitrichaceae</taxon>
        <taxon>Labilithrix</taxon>
    </lineage>
</organism>
<dbReference type="PANTHER" id="PTHR30510:SF2">
    <property type="entry name" value="UPF0229 PROTEIN YEAH"/>
    <property type="match status" value="1"/>
</dbReference>
<name>A0A0K1Q6E9_9BACT</name>
<dbReference type="OrthoDB" id="9788289at2"/>
<protein>
    <submittedName>
        <fullName evidence="2">Uncharacterized protein</fullName>
    </submittedName>
</protein>
<dbReference type="AlphaFoldDB" id="A0A0K1Q6E9"/>
<evidence type="ECO:0000256" key="1">
    <source>
        <dbReference type="SAM" id="MobiDB-lite"/>
    </source>
</evidence>
<feature type="compositionally biased region" description="Gly residues" evidence="1">
    <location>
        <begin position="60"/>
        <end position="79"/>
    </location>
</feature>
<dbReference type="PANTHER" id="PTHR30510">
    <property type="entry name" value="UPF0229 PROTEIN YEAH"/>
    <property type="match status" value="1"/>
</dbReference>
<dbReference type="InterPro" id="IPR006698">
    <property type="entry name" value="UPF0229"/>
</dbReference>
<evidence type="ECO:0000313" key="3">
    <source>
        <dbReference type="Proteomes" id="UP000064967"/>
    </source>
</evidence>
<evidence type="ECO:0000313" key="2">
    <source>
        <dbReference type="EMBL" id="AKV01217.1"/>
    </source>
</evidence>